<gene>
    <name evidence="11" type="primary">pigx</name>
</gene>
<comment type="pathway">
    <text evidence="2 10">Glycolipid biosynthesis; glycosylphosphatidylinositol-anchor biosynthesis.</text>
</comment>
<name>A0A0K2THT6_LEPSM</name>
<comment type="similarity">
    <text evidence="3 10">Belongs to the PIGX family.</text>
</comment>
<dbReference type="EMBL" id="HACA01007840">
    <property type="protein sequence ID" value="CDW25201.1"/>
    <property type="molecule type" value="Transcribed_RNA"/>
</dbReference>
<dbReference type="SMART" id="SM00780">
    <property type="entry name" value="PIG-X"/>
    <property type="match status" value="1"/>
</dbReference>
<proteinExistence type="inferred from homology"/>
<keyword evidence="7 10" id="KW-1133">Transmembrane helix</keyword>
<dbReference type="GO" id="GO:0006506">
    <property type="term" value="P:GPI anchor biosynthetic process"/>
    <property type="evidence" value="ECO:0007669"/>
    <property type="project" value="UniProtKB-UniPathway"/>
</dbReference>
<comment type="subcellular location">
    <subcellularLocation>
        <location evidence="1 10">Endoplasmic reticulum membrane</location>
        <topology evidence="1 10">Single-pass membrane protein</topology>
    </subcellularLocation>
</comment>
<evidence type="ECO:0000256" key="9">
    <source>
        <dbReference type="ARBA" id="ARBA00023180"/>
    </source>
</evidence>
<evidence type="ECO:0000256" key="3">
    <source>
        <dbReference type="ARBA" id="ARBA00010345"/>
    </source>
</evidence>
<evidence type="ECO:0000256" key="10">
    <source>
        <dbReference type="RuleBase" id="RU366056"/>
    </source>
</evidence>
<dbReference type="InterPro" id="IPR013233">
    <property type="entry name" value="PIG-X/PBN1"/>
</dbReference>
<evidence type="ECO:0000256" key="5">
    <source>
        <dbReference type="ARBA" id="ARBA00022692"/>
    </source>
</evidence>
<dbReference type="InterPro" id="IPR040039">
    <property type="entry name" value="PIGX"/>
</dbReference>
<evidence type="ECO:0000256" key="2">
    <source>
        <dbReference type="ARBA" id="ARBA00004687"/>
    </source>
</evidence>
<keyword evidence="9" id="KW-0325">Glycoprotein</keyword>
<dbReference type="AlphaFoldDB" id="A0A0K2THT6"/>
<feature type="transmembrane region" description="Helical" evidence="10">
    <location>
        <begin position="254"/>
        <end position="274"/>
    </location>
</feature>
<dbReference type="PANTHER" id="PTHR28650:SF1">
    <property type="entry name" value="PHOSPHATIDYLINOSITOL-GLYCAN BIOSYNTHESIS CLASS X PROTEIN"/>
    <property type="match status" value="1"/>
</dbReference>
<comment type="function">
    <text evidence="10">Stabilizing subunit of the glycosylphosphatidylinositol-mannosyltransferase I complex which catalyzes the transfer of the first mannose, via an alpha-1,4 bond from a dolichol-phosphate-mannose (Dol-P-Man) to the glucosaminyl acyl phosphatidylinositol (GlcN-(acyl)PI) intermediate to generate alpha-D-Man-(1-&gt;4)-alpha-D-GlcN-(1-&gt;6)-(1-radyl,2-acyl-sn-glycero-3-phospho)-2-acyl-inositol and participates in the sixth step of the glycosylphosphatidylinositol-anchor biosynthesis. Probably acts by stabilizing the mannosyltransferase PIGM.</text>
</comment>
<keyword evidence="8 10" id="KW-0472">Membrane</keyword>
<reference evidence="11" key="1">
    <citation type="submission" date="2014-05" db="EMBL/GenBank/DDBJ databases">
        <authorList>
            <person name="Chronopoulou M."/>
        </authorList>
    </citation>
    <scope>NUCLEOTIDE SEQUENCE</scope>
    <source>
        <tissue evidence="11">Whole organism</tissue>
    </source>
</reference>
<evidence type="ECO:0000256" key="1">
    <source>
        <dbReference type="ARBA" id="ARBA00004389"/>
    </source>
</evidence>
<keyword evidence="10" id="KW-0732">Signal</keyword>
<dbReference type="OMA" id="ALSKYMW"/>
<accession>A0A0K2THT6</accession>
<evidence type="ECO:0000256" key="4">
    <source>
        <dbReference type="ARBA" id="ARBA00022502"/>
    </source>
</evidence>
<sequence length="283" mass="31737">MSITNLCNFPKLGLLVILTITNSNCIKLRESSVDGVKGNGSKCPLLEGVYISVMRRIYNQGFHKELSTEIELMLTTSVLPDKCTLLIEEIIPRGMYVDPDQMRTLAHVNDNNFYIGVKVDVEKPEFESEAFRLFLFKDLKIQENLRIASAAFPIHIRYHKPASPSLDKLDPSFEASATSPSAIVKIHNPRLLLRCKQGYDEGVSTDFDVYCPERVTSAHCDSTGTNKCDYLILPYKVNTKNVEISVPVGNTEHIPHVVGITTFIVSGGTVYLMVSMFRKCEQQ</sequence>
<feature type="signal peptide" evidence="10">
    <location>
        <begin position="1"/>
        <end position="25"/>
    </location>
</feature>
<dbReference type="GO" id="GO:0005789">
    <property type="term" value="C:endoplasmic reticulum membrane"/>
    <property type="evidence" value="ECO:0007669"/>
    <property type="project" value="UniProtKB-SubCell"/>
</dbReference>
<keyword evidence="6 10" id="KW-0256">Endoplasmic reticulum</keyword>
<dbReference type="UniPathway" id="UPA00196"/>
<dbReference type="OrthoDB" id="5546453at2759"/>
<feature type="chain" id="PRO_5013456354" description="Phosphatidylinositol-glycan biosynthesis class X protein" evidence="10">
    <location>
        <begin position="26"/>
        <end position="283"/>
    </location>
</feature>
<dbReference type="Pfam" id="PF08320">
    <property type="entry name" value="PIG-X"/>
    <property type="match status" value="1"/>
</dbReference>
<organism evidence="11">
    <name type="scientific">Lepeophtheirus salmonis</name>
    <name type="common">Salmon louse</name>
    <name type="synonym">Caligus salmonis</name>
    <dbReference type="NCBI Taxonomy" id="72036"/>
    <lineage>
        <taxon>Eukaryota</taxon>
        <taxon>Metazoa</taxon>
        <taxon>Ecdysozoa</taxon>
        <taxon>Arthropoda</taxon>
        <taxon>Crustacea</taxon>
        <taxon>Multicrustacea</taxon>
        <taxon>Hexanauplia</taxon>
        <taxon>Copepoda</taxon>
        <taxon>Siphonostomatoida</taxon>
        <taxon>Caligidae</taxon>
        <taxon>Lepeophtheirus</taxon>
    </lineage>
</organism>
<protein>
    <recommendedName>
        <fullName evidence="10">Phosphatidylinositol-glycan biosynthesis class X protein</fullName>
    </recommendedName>
</protein>
<keyword evidence="5 10" id="KW-0812">Transmembrane</keyword>
<dbReference type="EMBL" id="HACA01007841">
    <property type="protein sequence ID" value="CDW25202.1"/>
    <property type="molecule type" value="Transcribed_RNA"/>
</dbReference>
<keyword evidence="4 10" id="KW-0337">GPI-anchor biosynthesis</keyword>
<evidence type="ECO:0000313" key="11">
    <source>
        <dbReference type="EMBL" id="CDW25202.1"/>
    </source>
</evidence>
<evidence type="ECO:0000256" key="8">
    <source>
        <dbReference type="ARBA" id="ARBA00023136"/>
    </source>
</evidence>
<dbReference type="PANTHER" id="PTHR28650">
    <property type="entry name" value="PHOSPHATIDYLINOSITOL-GLYCAN BIOSYNTHESIS CLASS X PROTEIN"/>
    <property type="match status" value="1"/>
</dbReference>
<evidence type="ECO:0000256" key="6">
    <source>
        <dbReference type="ARBA" id="ARBA00022824"/>
    </source>
</evidence>
<evidence type="ECO:0000256" key="7">
    <source>
        <dbReference type="ARBA" id="ARBA00022989"/>
    </source>
</evidence>